<evidence type="ECO:0000313" key="5">
    <source>
        <dbReference type="Proteomes" id="UP000186817"/>
    </source>
</evidence>
<dbReference type="Pfam" id="PF03351">
    <property type="entry name" value="DOMON"/>
    <property type="match status" value="1"/>
</dbReference>
<accession>A0A1Q9CVA4</accession>
<evidence type="ECO:0008006" key="6">
    <source>
        <dbReference type="Google" id="ProtNLM"/>
    </source>
</evidence>
<dbReference type="Pfam" id="PF14240">
    <property type="entry name" value="YHYH"/>
    <property type="match status" value="1"/>
</dbReference>
<comment type="caution">
    <text evidence="4">The sequence shown here is derived from an EMBL/GenBank/DDBJ whole genome shotgun (WGS) entry which is preliminary data.</text>
</comment>
<organism evidence="4 5">
    <name type="scientific">Symbiodinium microadriaticum</name>
    <name type="common">Dinoflagellate</name>
    <name type="synonym">Zooxanthella microadriatica</name>
    <dbReference type="NCBI Taxonomy" id="2951"/>
    <lineage>
        <taxon>Eukaryota</taxon>
        <taxon>Sar</taxon>
        <taxon>Alveolata</taxon>
        <taxon>Dinophyceae</taxon>
        <taxon>Suessiales</taxon>
        <taxon>Symbiodiniaceae</taxon>
        <taxon>Symbiodinium</taxon>
    </lineage>
</organism>
<protein>
    <recommendedName>
        <fullName evidence="6">YHYH domain-containing protein</fullName>
    </recommendedName>
</protein>
<feature type="domain" description="DOMON" evidence="2">
    <location>
        <begin position="566"/>
        <end position="631"/>
    </location>
</feature>
<sequence length="697" mass="73447">MALRALSTLLLVGMPLAKGLTFSHSQDGDTATWELHMHDGELHVKADCPANRWCSLGFNKDKPKMDGTDVFTFGHHPGVDLSDCHQTCGCGSTACGCGSSCGTSCGCGCGCGASSATCGRKLRSRNTASPTPSPFLPYERELKVWLPAPPTLRAVGAPQSPKALGGVVGIALNSVLFVHEHPGEGMTWVIDNCGGHGDTFGHYHYHAPPICLLRSLGVPVPKQGAWWKSGGAEHWASHGPEVQIGWAMDGAPIMAPFKAGVQVKKEMLDECHGAVDPVTGEYKYYTVLAPPFMPPCLRGEVLGEVQGYRSSKNGVPCEESQMEEPLASQLEPSGGRWLSGIGCPRHAIFEASMAPAPAVAPVVPVAPAVRAAARSHAIAVLPAELAEHAAPQLVEHAVPPLVVLAEPQHAELVEHAVPPLVERVEPLHAVLAELAVPQLVALAELAEPQPAVLAERAEPQPAVPVERAALLHVVLAELAEPQPAELVEHAAPQLVALVEHAVPPLVELVEPLHAVPVERAALLDVALAELAAPQPAVLVAHVVPQPGELVEHMFCAMNLTVMNGATPVSISQCNLPGYSIVIDSKQDLTEVSYDISGGRMKADFHRKLNTGDCTDLVLTADTPLYIIMAMGAKDNLNVVAHGFSETHNVVCMGTMMETVECKPPSEWADQPPTLPESATSSAASIGLGLAGLFLALL</sequence>
<dbReference type="Proteomes" id="UP000186817">
    <property type="component" value="Unassembled WGS sequence"/>
</dbReference>
<evidence type="ECO:0000256" key="1">
    <source>
        <dbReference type="SAM" id="SignalP"/>
    </source>
</evidence>
<name>A0A1Q9CVA4_SYMMI</name>
<keyword evidence="5" id="KW-1185">Reference proteome</keyword>
<evidence type="ECO:0000259" key="3">
    <source>
        <dbReference type="Pfam" id="PF14240"/>
    </source>
</evidence>
<reference evidence="4 5" key="1">
    <citation type="submission" date="2016-02" db="EMBL/GenBank/DDBJ databases">
        <title>Genome analysis of coral dinoflagellate symbionts highlights evolutionary adaptations to a symbiotic lifestyle.</title>
        <authorList>
            <person name="Aranda M."/>
            <person name="Li Y."/>
            <person name="Liew Y.J."/>
            <person name="Baumgarten S."/>
            <person name="Simakov O."/>
            <person name="Wilson M."/>
            <person name="Piel J."/>
            <person name="Ashoor H."/>
            <person name="Bougouffa S."/>
            <person name="Bajic V.B."/>
            <person name="Ryu T."/>
            <person name="Ravasi T."/>
            <person name="Bayer T."/>
            <person name="Micklem G."/>
            <person name="Kim H."/>
            <person name="Bhak J."/>
            <person name="Lajeunesse T.C."/>
            <person name="Voolstra C.R."/>
        </authorList>
    </citation>
    <scope>NUCLEOTIDE SEQUENCE [LARGE SCALE GENOMIC DNA]</scope>
    <source>
        <strain evidence="4 5">CCMP2467</strain>
    </source>
</reference>
<dbReference type="EMBL" id="LSRX01000897">
    <property type="protein sequence ID" value="OLP86837.1"/>
    <property type="molecule type" value="Genomic_DNA"/>
</dbReference>
<feature type="signal peptide" evidence="1">
    <location>
        <begin position="1"/>
        <end position="19"/>
    </location>
</feature>
<dbReference type="CDD" id="cd09631">
    <property type="entry name" value="DOMON_DOH"/>
    <property type="match status" value="1"/>
</dbReference>
<feature type="domain" description="YHYH" evidence="3">
    <location>
        <begin position="187"/>
        <end position="257"/>
    </location>
</feature>
<evidence type="ECO:0000313" key="4">
    <source>
        <dbReference type="EMBL" id="OLP86837.1"/>
    </source>
</evidence>
<dbReference type="InterPro" id="IPR025924">
    <property type="entry name" value="YHYH_dom"/>
</dbReference>
<feature type="chain" id="PRO_5012367326" description="YHYH domain-containing protein" evidence="1">
    <location>
        <begin position="20"/>
        <end position="697"/>
    </location>
</feature>
<proteinExistence type="predicted"/>
<keyword evidence="1" id="KW-0732">Signal</keyword>
<dbReference type="InterPro" id="IPR005018">
    <property type="entry name" value="DOMON_domain"/>
</dbReference>
<dbReference type="AlphaFoldDB" id="A0A1Q9CVA4"/>
<evidence type="ECO:0000259" key="2">
    <source>
        <dbReference type="Pfam" id="PF03351"/>
    </source>
</evidence>
<gene>
    <name evidence="4" type="ORF">AK812_SmicGene32016</name>
</gene>
<dbReference type="OrthoDB" id="426890at2759"/>
<dbReference type="InterPro" id="IPR045266">
    <property type="entry name" value="DOH_DOMON"/>
</dbReference>